<reference evidence="4 5" key="1">
    <citation type="submission" date="2009-02" db="EMBL/GenBank/DDBJ databases">
        <title>Annotation of Streptomyces hygroscopicus strain ATCC 53653.</title>
        <authorList>
            <consortium name="The Broad Institute Genome Sequencing Platform"/>
            <consortium name="Broad Institute Microbial Sequencing Center"/>
            <person name="Fischbach M."/>
            <person name="Godfrey P."/>
            <person name="Ward D."/>
            <person name="Young S."/>
            <person name="Zeng Q."/>
            <person name="Koehrsen M."/>
            <person name="Alvarado L."/>
            <person name="Berlin A.M."/>
            <person name="Bochicchio J."/>
            <person name="Borenstein D."/>
            <person name="Chapman S.B."/>
            <person name="Chen Z."/>
            <person name="Engels R."/>
            <person name="Freedman E."/>
            <person name="Gellesch M."/>
            <person name="Goldberg J."/>
            <person name="Griggs A."/>
            <person name="Gujja S."/>
            <person name="Heilman E.R."/>
            <person name="Heiman D.I."/>
            <person name="Hepburn T.A."/>
            <person name="Howarth C."/>
            <person name="Jen D."/>
            <person name="Larson L."/>
            <person name="Lewis B."/>
            <person name="Mehta T."/>
            <person name="Park D."/>
            <person name="Pearson M."/>
            <person name="Richards J."/>
            <person name="Roberts A."/>
            <person name="Saif S."/>
            <person name="Shea T.D."/>
            <person name="Shenoy N."/>
            <person name="Sisk P."/>
            <person name="Stolte C."/>
            <person name="Sykes S.N."/>
            <person name="Thomson T."/>
            <person name="Walk T."/>
            <person name="White J."/>
            <person name="Yandava C."/>
            <person name="Straight P."/>
            <person name="Clardy J."/>
            <person name="Hung D."/>
            <person name="Kolter R."/>
            <person name="Mekalanos J."/>
            <person name="Walker S."/>
            <person name="Walsh C.T."/>
            <person name="Wieland-Brown L.C."/>
            <person name="Haas B."/>
            <person name="Nusbaum C."/>
            <person name="Birren B."/>
        </authorList>
    </citation>
    <scope>NUCLEOTIDE SEQUENCE [LARGE SCALE GENOMIC DNA]</scope>
    <source>
        <strain evidence="4 5">ATCC 53653</strain>
    </source>
</reference>
<gene>
    <name evidence="4" type="ORF">SSOG_07817</name>
</gene>
<feature type="compositionally biased region" description="Low complexity" evidence="2">
    <location>
        <begin position="1"/>
        <end position="16"/>
    </location>
</feature>
<dbReference type="PANTHER" id="PTHR22754:SF32">
    <property type="entry name" value="DISCO-INTERACTING PROTEIN 2"/>
    <property type="match status" value="1"/>
</dbReference>
<evidence type="ECO:0000259" key="3">
    <source>
        <dbReference type="Pfam" id="PF00501"/>
    </source>
</evidence>
<evidence type="ECO:0000313" key="5">
    <source>
        <dbReference type="Proteomes" id="UP000003963"/>
    </source>
</evidence>
<comment type="similarity">
    <text evidence="1">Belongs to the ATP-dependent AMP-binding enzyme family.</text>
</comment>
<dbReference type="InterPro" id="IPR045851">
    <property type="entry name" value="AMP-bd_C_sf"/>
</dbReference>
<dbReference type="Pfam" id="PF00501">
    <property type="entry name" value="AMP-binding"/>
    <property type="match status" value="1"/>
</dbReference>
<feature type="compositionally biased region" description="Low complexity" evidence="2">
    <location>
        <begin position="55"/>
        <end position="75"/>
    </location>
</feature>
<sequence>MPTGSTRSASTARSPPWSTSPGRCPPAPICATPASSGRALRAPASSAPMRPAPRWPRTGTRRSPAPSCASPTSRSPRPRCSPRPPCCGCCGRVGTPPRHEVIAVTFDGLPGLTAAFDEAAARNPGQTLSFPSENERLTYAELADSSRRMAAALLADGATEGDTVGILCPNGAAFLQGVLASARIGAAACPLPLPIVLRDIEGYLRRTQRIIDTAGLSHVVTVPAMRAVTDHLTGPRVHDAAGLIAAGGPGPLPRPGTGHPAVIQFTSGSTFAPKGVVLSHANVLSCADSITSAIAIGPGDGWGSWLPLFHDMGLFGTLTGLFHGLPVTVWSPTAFVRSPRRWLKEFLRTPSTINAMPNFGFDHLVEAIPAEEVPSLDMSRWRVAFNGAESISAASVRDFLGHFAPAGFRPATMTPAYGMAEATLLVTLPPLGREPLVEWVDRAALADARTAVPLAEGAPGARGIVALGRAAPGMSFRVVEQDSARVLPDGMVGEIQVRGASVTSGYLGGLDDPFTADGWLRTGDLGYRRDGELYFTGRSKEMITVRGANIYPLDIESVARTVPGIYKGRCVAFALTEDSEHEQIVLCAETRLTDAAERDRLSGEILARCTSVLGLPQLNVHLVAARSIPRTTSGKLQRLGMRDQIIAKANS</sequence>
<feature type="domain" description="AMP-dependent synthetase/ligase" evidence="3">
    <location>
        <begin position="116"/>
        <end position="507"/>
    </location>
</feature>
<feature type="region of interest" description="Disordered" evidence="2">
    <location>
        <begin position="1"/>
        <end position="82"/>
    </location>
</feature>
<dbReference type="EMBL" id="GG657754">
    <property type="protein sequence ID" value="EFL28103.1"/>
    <property type="molecule type" value="Genomic_DNA"/>
</dbReference>
<dbReference type="InterPro" id="IPR000873">
    <property type="entry name" value="AMP-dep_synth/lig_dom"/>
</dbReference>
<dbReference type="HOGENOM" id="CLU_000022_23_7_11"/>
<dbReference type="Proteomes" id="UP000003963">
    <property type="component" value="Unassembled WGS sequence"/>
</dbReference>
<dbReference type="InterPro" id="IPR042099">
    <property type="entry name" value="ANL_N_sf"/>
</dbReference>
<evidence type="ECO:0000313" key="4">
    <source>
        <dbReference type="EMBL" id="EFL28103.1"/>
    </source>
</evidence>
<proteinExistence type="inferred from homology"/>
<dbReference type="Gene3D" id="3.30.300.30">
    <property type="match status" value="1"/>
</dbReference>
<keyword evidence="5" id="KW-1185">Reference proteome</keyword>
<dbReference type="PANTHER" id="PTHR22754">
    <property type="entry name" value="DISCO-INTERACTING PROTEIN 2 DIP2 -RELATED"/>
    <property type="match status" value="1"/>
</dbReference>
<dbReference type="GO" id="GO:0070566">
    <property type="term" value="F:adenylyltransferase activity"/>
    <property type="evidence" value="ECO:0007669"/>
    <property type="project" value="TreeGrafter"/>
</dbReference>
<dbReference type="GO" id="GO:0006633">
    <property type="term" value="P:fatty acid biosynthetic process"/>
    <property type="evidence" value="ECO:0007669"/>
    <property type="project" value="TreeGrafter"/>
</dbReference>
<evidence type="ECO:0000256" key="2">
    <source>
        <dbReference type="SAM" id="MobiDB-lite"/>
    </source>
</evidence>
<organism evidence="4 5">
    <name type="scientific">Streptomyces himastatinicus ATCC 53653</name>
    <dbReference type="NCBI Taxonomy" id="457427"/>
    <lineage>
        <taxon>Bacteria</taxon>
        <taxon>Bacillati</taxon>
        <taxon>Actinomycetota</taxon>
        <taxon>Actinomycetes</taxon>
        <taxon>Kitasatosporales</taxon>
        <taxon>Streptomycetaceae</taxon>
        <taxon>Streptomyces</taxon>
        <taxon>Streptomyces violaceusniger group</taxon>
    </lineage>
</organism>
<dbReference type="GO" id="GO:0005886">
    <property type="term" value="C:plasma membrane"/>
    <property type="evidence" value="ECO:0007669"/>
    <property type="project" value="TreeGrafter"/>
</dbReference>
<evidence type="ECO:0000256" key="1">
    <source>
        <dbReference type="ARBA" id="ARBA00006432"/>
    </source>
</evidence>
<keyword evidence="4" id="KW-0436">Ligase</keyword>
<dbReference type="Gene3D" id="3.40.50.12780">
    <property type="entry name" value="N-terminal domain of ligase-like"/>
    <property type="match status" value="1"/>
</dbReference>
<dbReference type="SUPFAM" id="SSF56801">
    <property type="entry name" value="Acetyl-CoA synthetase-like"/>
    <property type="match status" value="1"/>
</dbReference>
<name>D9WQH0_9ACTN</name>
<dbReference type="STRING" id="457427.SSOG_07817"/>
<accession>D9WQH0</accession>
<dbReference type="GO" id="GO:0016874">
    <property type="term" value="F:ligase activity"/>
    <property type="evidence" value="ECO:0007669"/>
    <property type="project" value="UniProtKB-KW"/>
</dbReference>
<protein>
    <submittedName>
        <fullName evidence="4">AMP-dependent synthetase and ligase</fullName>
    </submittedName>
</protein>
<dbReference type="AlphaFoldDB" id="D9WQH0"/>
<feature type="compositionally biased region" description="Low complexity" evidence="2">
    <location>
        <begin position="33"/>
        <end position="49"/>
    </location>
</feature>